<keyword evidence="2" id="KW-0378">Hydrolase</keyword>
<dbReference type="PANTHER" id="PTHR43046">
    <property type="entry name" value="GDP-MANNOSE MANNOSYL HYDROLASE"/>
    <property type="match status" value="1"/>
</dbReference>
<dbReference type="SUPFAM" id="SSF51735">
    <property type="entry name" value="NAD(P)-binding Rossmann-fold domains"/>
    <property type="match status" value="1"/>
</dbReference>
<dbReference type="SUPFAM" id="SSF55811">
    <property type="entry name" value="Nudix"/>
    <property type="match status" value="1"/>
</dbReference>
<dbReference type="InterPro" id="IPR015797">
    <property type="entry name" value="NUDIX_hydrolase-like_dom_sf"/>
</dbReference>
<dbReference type="InterPro" id="IPR000086">
    <property type="entry name" value="NUDIX_hydrolase_dom"/>
</dbReference>
<dbReference type="RefSeq" id="WP_097024327.1">
    <property type="nucleotide sequence ID" value="NZ_JAAECP010000012.1"/>
</dbReference>
<evidence type="ECO:0000259" key="3">
    <source>
        <dbReference type="PROSITE" id="PS51462"/>
    </source>
</evidence>
<comment type="caution">
    <text evidence="4">The sequence shown here is derived from an EMBL/GenBank/DDBJ whole genome shotgun (WGS) entry which is preliminary data.</text>
</comment>
<evidence type="ECO:0000256" key="2">
    <source>
        <dbReference type="ARBA" id="ARBA00022801"/>
    </source>
</evidence>
<name>A0ABT0AV10_9LACT</name>
<evidence type="ECO:0000313" key="5">
    <source>
        <dbReference type="Proteomes" id="UP001522450"/>
    </source>
</evidence>
<reference evidence="4 5" key="1">
    <citation type="journal article" date="2022" name="Microbiol. Res.">
        <title>Comparative genome analysis, predicted lifestyle and antimicrobial strategies of Lactococcus carnosus and Lactococcus paracarnosus isolated from meat.</title>
        <authorList>
            <person name="Werum V."/>
            <person name="Ehrmann M."/>
            <person name="Vogel R."/>
            <person name="Hilgarth M."/>
        </authorList>
    </citation>
    <scope>NUCLEOTIDE SEQUENCE [LARGE SCALE GENOMIC DNA]</scope>
    <source>
        <strain evidence="4 5">TMW22177</strain>
    </source>
</reference>
<dbReference type="CDD" id="cd02883">
    <property type="entry name" value="NUDIX_Hydrolase"/>
    <property type="match status" value="1"/>
</dbReference>
<dbReference type="InterPro" id="IPR036291">
    <property type="entry name" value="NAD(P)-bd_dom_sf"/>
</dbReference>
<proteinExistence type="predicted"/>
<dbReference type="Proteomes" id="UP001522450">
    <property type="component" value="Unassembled WGS sequence"/>
</dbReference>
<organism evidence="4 5">
    <name type="scientific">Pseudolactococcus carnosus</name>
    <dbReference type="NCBI Taxonomy" id="2749961"/>
    <lineage>
        <taxon>Bacteria</taxon>
        <taxon>Bacillati</taxon>
        <taxon>Bacillota</taxon>
        <taxon>Bacilli</taxon>
        <taxon>Lactobacillales</taxon>
        <taxon>Streptococcaceae</taxon>
        <taxon>Pseudolactococcus</taxon>
    </lineage>
</organism>
<dbReference type="PANTHER" id="PTHR43046:SF14">
    <property type="entry name" value="MUTT_NUDIX FAMILY PROTEIN"/>
    <property type="match status" value="1"/>
</dbReference>
<dbReference type="PROSITE" id="PS51462">
    <property type="entry name" value="NUDIX"/>
    <property type="match status" value="1"/>
</dbReference>
<dbReference type="Gene3D" id="3.40.50.720">
    <property type="entry name" value="NAD(P)-binding Rossmann-like Domain"/>
    <property type="match status" value="1"/>
</dbReference>
<accession>A0ABT0AV10</accession>
<keyword evidence="5" id="KW-1185">Reference proteome</keyword>
<evidence type="ECO:0000256" key="1">
    <source>
        <dbReference type="ARBA" id="ARBA00001946"/>
    </source>
</evidence>
<feature type="domain" description="Nudix hydrolase" evidence="3">
    <location>
        <begin position="205"/>
        <end position="333"/>
    </location>
</feature>
<dbReference type="EMBL" id="JAAECS010000012">
    <property type="protein sequence ID" value="MCJ1990539.1"/>
    <property type="molecule type" value="Genomic_DNA"/>
</dbReference>
<sequence>MMNCLLIGLGSHAKINYLEFLEKEAFINKVIIVDLVTEHDRLESILSKININYDLLLFDNLVQHTKSLPAAYEKLLEEKVRENDIKKVIISTEPLSYKLYIDFCLKHGLDIMCGKPITTPLYAEEGSDGEIKGNQIDGLDHFEILVLGIDDSKYDLVQNEVAMFDRLRDYFLDKHAYSNIRRHKTSVSLVSELQYNIPPHPKNDNFRFAVELLIKHNGKYLLCKRSSDAKIAPGIWNIPAGKVKYNEGIEEALIRECEEETNLKVSNVVYLDYNFINKEHKRIVYLYVTEVADISDLKIDVGEFDEWQWIKAEDVDNYESVNPYIKRWLSELG</sequence>
<protein>
    <submittedName>
        <fullName evidence="4">NUDIX domain-containing protein</fullName>
    </submittedName>
</protein>
<dbReference type="Gene3D" id="3.90.79.10">
    <property type="entry name" value="Nucleoside Triphosphate Pyrophosphohydrolase"/>
    <property type="match status" value="1"/>
</dbReference>
<dbReference type="Pfam" id="PF00293">
    <property type="entry name" value="NUDIX"/>
    <property type="match status" value="1"/>
</dbReference>
<evidence type="ECO:0000313" key="4">
    <source>
        <dbReference type="EMBL" id="MCJ1990539.1"/>
    </source>
</evidence>
<gene>
    <name evidence="4" type="ORF">GYN21_09975</name>
</gene>
<comment type="cofactor">
    <cofactor evidence="1">
        <name>Mg(2+)</name>
        <dbReference type="ChEBI" id="CHEBI:18420"/>
    </cofactor>
</comment>